<reference evidence="5" key="1">
    <citation type="submission" date="2025-08" db="UniProtKB">
        <authorList>
            <consortium name="RefSeq"/>
        </authorList>
    </citation>
    <scope>IDENTIFICATION</scope>
    <source>
        <tissue evidence="5">Whole blood</tissue>
    </source>
</reference>
<dbReference type="Gene3D" id="4.10.410.10">
    <property type="entry name" value="Pancreatic trypsin inhibitor Kunitz domain"/>
    <property type="match status" value="1"/>
</dbReference>
<dbReference type="SUPFAM" id="SSF57256">
    <property type="entry name" value="Elafin-like"/>
    <property type="match status" value="3"/>
</dbReference>
<dbReference type="PROSITE" id="PS00280">
    <property type="entry name" value="BPTI_KUNITZ_1"/>
    <property type="match status" value="1"/>
</dbReference>
<evidence type="ECO:0000313" key="4">
    <source>
        <dbReference type="Proteomes" id="UP001165780"/>
    </source>
</evidence>
<name>A0A9W2UKP8_PANPR</name>
<dbReference type="Pfam" id="PF00095">
    <property type="entry name" value="WAP"/>
    <property type="match status" value="3"/>
</dbReference>
<dbReference type="Proteomes" id="UP001165780">
    <property type="component" value="Unplaced"/>
</dbReference>
<dbReference type="Pfam" id="PF00014">
    <property type="entry name" value="Kunitz_BPTI"/>
    <property type="match status" value="1"/>
</dbReference>
<dbReference type="PANTHER" id="PTHR47769:SF1">
    <property type="entry name" value="WAP FOUR-DISULFIDE CORE DOMAIN PROTEIN 8"/>
    <property type="match status" value="1"/>
</dbReference>
<dbReference type="InterPro" id="IPR020901">
    <property type="entry name" value="Prtase_inh_Kunz-CS"/>
</dbReference>
<dbReference type="PRINTS" id="PR00003">
    <property type="entry name" value="4DISULPHCORE"/>
</dbReference>
<sequence length="288" mass="31962">MGEGPGGTWPSAGTECGANRRVLGLKGLPHLPVHSSTFSPRNVVLLLLLSLSLEETSSSPMKRVKEKPGVCPHERITCETKVPDWCQTDGHCAEQMKCCSFACGKKCMDPLQELHKGEGLNPSLFLLPFMFFPLCFLPSEPCMLPSEQGNCNSNIMHWYFDNKHHLCKPFTYGGCYGNANNFISKEHCIMACTLIVKKGHCPLFPFKNRMECSSLCKSDIDCPQRDKCCESMCGFVCAMAWTAKSGFCPHKPVVCSTFDRPKCLQDNDCPVSQKCCSHCGLKCLEPQK</sequence>
<dbReference type="InterPro" id="IPR036880">
    <property type="entry name" value="Kunitz_BPTI_sf"/>
</dbReference>
<accession>A0A9W2UKP8</accession>
<gene>
    <name evidence="5" type="primary">WFDC8</name>
</gene>
<dbReference type="AlphaFoldDB" id="A0A9W2UKP8"/>
<dbReference type="CDD" id="cd00109">
    <property type="entry name" value="Kunitz-type"/>
    <property type="match status" value="1"/>
</dbReference>
<evidence type="ECO:0000313" key="5">
    <source>
        <dbReference type="RefSeq" id="XP_053746751.1"/>
    </source>
</evidence>
<dbReference type="SMART" id="SM00131">
    <property type="entry name" value="KU"/>
    <property type="match status" value="1"/>
</dbReference>
<evidence type="ECO:0000259" key="2">
    <source>
        <dbReference type="PROSITE" id="PS50279"/>
    </source>
</evidence>
<dbReference type="GO" id="GO:0005576">
    <property type="term" value="C:extracellular region"/>
    <property type="evidence" value="ECO:0007669"/>
    <property type="project" value="InterPro"/>
</dbReference>
<keyword evidence="1" id="KW-1015">Disulfide bond</keyword>
<evidence type="ECO:0000256" key="1">
    <source>
        <dbReference type="ARBA" id="ARBA00023157"/>
    </source>
</evidence>
<organism evidence="4 5">
    <name type="scientific">Panthera pardus</name>
    <name type="common">Leopard</name>
    <name type="synonym">Felis pardus</name>
    <dbReference type="NCBI Taxonomy" id="9691"/>
    <lineage>
        <taxon>Eukaryota</taxon>
        <taxon>Metazoa</taxon>
        <taxon>Chordata</taxon>
        <taxon>Craniata</taxon>
        <taxon>Vertebrata</taxon>
        <taxon>Euteleostomi</taxon>
        <taxon>Mammalia</taxon>
        <taxon>Eutheria</taxon>
        <taxon>Laurasiatheria</taxon>
        <taxon>Carnivora</taxon>
        <taxon>Feliformia</taxon>
        <taxon>Felidae</taxon>
        <taxon>Pantherinae</taxon>
        <taxon>Panthera</taxon>
    </lineage>
</organism>
<dbReference type="CTD" id="90199"/>
<dbReference type="PANTHER" id="PTHR47769">
    <property type="entry name" value="WAP FOUR-DISULFIDE CORE DOMAIN PROTEIN 8"/>
    <property type="match status" value="1"/>
</dbReference>
<dbReference type="FunFam" id="4.10.410.10:FF:000020">
    <property type="entry name" value="Collagen, type VI, alpha 3"/>
    <property type="match status" value="1"/>
</dbReference>
<proteinExistence type="predicted"/>
<dbReference type="InterPro" id="IPR002223">
    <property type="entry name" value="Kunitz_BPTI"/>
</dbReference>
<dbReference type="Gene3D" id="4.10.75.10">
    <property type="entry name" value="Elafin-like"/>
    <property type="match status" value="3"/>
</dbReference>
<feature type="domain" description="WAP" evidence="3">
    <location>
        <begin position="194"/>
        <end position="241"/>
    </location>
</feature>
<dbReference type="GeneID" id="109272369"/>
<feature type="domain" description="WAP" evidence="3">
    <location>
        <begin position="64"/>
        <end position="111"/>
    </location>
</feature>
<dbReference type="InterPro" id="IPR036645">
    <property type="entry name" value="Elafin-like_sf"/>
</dbReference>
<dbReference type="RefSeq" id="XP_053746751.1">
    <property type="nucleotide sequence ID" value="XM_053890776.1"/>
</dbReference>
<keyword evidence="4" id="KW-1185">Reference proteome</keyword>
<dbReference type="SUPFAM" id="SSF57362">
    <property type="entry name" value="BPTI-like"/>
    <property type="match status" value="1"/>
</dbReference>
<protein>
    <submittedName>
        <fullName evidence="5">WAP four-disulfide core domain protein 8</fullName>
    </submittedName>
</protein>
<dbReference type="PROSITE" id="PS51390">
    <property type="entry name" value="WAP"/>
    <property type="match status" value="2"/>
</dbReference>
<dbReference type="SMART" id="SM00217">
    <property type="entry name" value="WAP"/>
    <property type="match status" value="3"/>
</dbReference>
<evidence type="ECO:0000259" key="3">
    <source>
        <dbReference type="PROSITE" id="PS51390"/>
    </source>
</evidence>
<dbReference type="PROSITE" id="PS50279">
    <property type="entry name" value="BPTI_KUNITZ_2"/>
    <property type="match status" value="1"/>
</dbReference>
<dbReference type="GO" id="GO:0004867">
    <property type="term" value="F:serine-type endopeptidase inhibitor activity"/>
    <property type="evidence" value="ECO:0007669"/>
    <property type="project" value="InterPro"/>
</dbReference>
<dbReference type="PRINTS" id="PR00759">
    <property type="entry name" value="BASICPTASE"/>
</dbReference>
<feature type="domain" description="BPTI/Kunitz inhibitor" evidence="2">
    <location>
        <begin position="142"/>
        <end position="192"/>
    </location>
</feature>
<dbReference type="InterPro" id="IPR008197">
    <property type="entry name" value="WAP_dom"/>
</dbReference>